<dbReference type="Gene3D" id="3.30.420.10">
    <property type="entry name" value="Ribonuclease H-like superfamily/Ribonuclease H"/>
    <property type="match status" value="1"/>
</dbReference>
<evidence type="ECO:0000256" key="3">
    <source>
        <dbReference type="ARBA" id="ARBA00022722"/>
    </source>
</evidence>
<dbReference type="InterPro" id="IPR050951">
    <property type="entry name" value="Retrovirus_Pol_polyprotein"/>
</dbReference>
<dbReference type="PANTHER" id="PTHR37984">
    <property type="entry name" value="PROTEIN CBG26694"/>
    <property type="match status" value="1"/>
</dbReference>
<accession>A0A7J0DHR2</accession>
<dbReference type="OrthoDB" id="111931at2759"/>
<dbReference type="GO" id="GO:0003964">
    <property type="term" value="F:RNA-directed DNA polymerase activity"/>
    <property type="evidence" value="ECO:0007669"/>
    <property type="project" value="UniProtKB-KW"/>
</dbReference>
<dbReference type="PANTHER" id="PTHR37984:SF5">
    <property type="entry name" value="PROTEIN NYNRIN-LIKE"/>
    <property type="match status" value="1"/>
</dbReference>
<dbReference type="GO" id="GO:0003676">
    <property type="term" value="F:nucleic acid binding"/>
    <property type="evidence" value="ECO:0007669"/>
    <property type="project" value="InterPro"/>
</dbReference>
<reference evidence="9" key="1">
    <citation type="submission" date="2019-07" db="EMBL/GenBank/DDBJ databases">
        <title>De Novo Assembly of kiwifruit Actinidia rufa.</title>
        <authorList>
            <person name="Sugita-Konishi S."/>
            <person name="Sato K."/>
            <person name="Mori E."/>
            <person name="Abe Y."/>
            <person name="Kisaki G."/>
            <person name="Hamano K."/>
            <person name="Suezawa K."/>
            <person name="Otani M."/>
            <person name="Fukuda T."/>
            <person name="Manabe T."/>
            <person name="Gomi K."/>
            <person name="Tabuchi M."/>
            <person name="Akimitsu K."/>
            <person name="Kataoka I."/>
        </authorList>
    </citation>
    <scope>NUCLEOTIDE SEQUENCE [LARGE SCALE GENOMIC DNA]</scope>
    <source>
        <strain evidence="9">cv. Fuchu</strain>
    </source>
</reference>
<keyword evidence="5" id="KW-0378">Hydrolase</keyword>
<evidence type="ECO:0000256" key="6">
    <source>
        <dbReference type="ARBA" id="ARBA00022918"/>
    </source>
</evidence>
<evidence type="ECO:0000256" key="1">
    <source>
        <dbReference type="ARBA" id="ARBA00022679"/>
    </source>
</evidence>
<comment type="caution">
    <text evidence="8">The sequence shown here is derived from an EMBL/GenBank/DDBJ whole genome shotgun (WGS) entry which is preliminary data.</text>
</comment>
<proteinExistence type="predicted"/>
<dbReference type="CDD" id="cd09274">
    <property type="entry name" value="RNase_HI_RT_Ty3"/>
    <property type="match status" value="1"/>
</dbReference>
<dbReference type="Gene3D" id="1.10.340.70">
    <property type="match status" value="1"/>
</dbReference>
<dbReference type="GO" id="GO:0016787">
    <property type="term" value="F:hydrolase activity"/>
    <property type="evidence" value="ECO:0007669"/>
    <property type="project" value="UniProtKB-KW"/>
</dbReference>
<dbReference type="Proteomes" id="UP000585474">
    <property type="component" value="Unassembled WGS sequence"/>
</dbReference>
<keyword evidence="1" id="KW-0808">Transferase</keyword>
<gene>
    <name evidence="8" type="ORF">Acr_00g0033850</name>
</gene>
<dbReference type="EMBL" id="BJWL01000211">
    <property type="protein sequence ID" value="GFS34403.1"/>
    <property type="molecule type" value="Genomic_DNA"/>
</dbReference>
<keyword evidence="4" id="KW-0255">Endonuclease</keyword>
<keyword evidence="3" id="KW-0540">Nuclease</keyword>
<keyword evidence="6" id="KW-0695">RNA-directed DNA polymerase</keyword>
<dbReference type="GO" id="GO:0004519">
    <property type="term" value="F:endonuclease activity"/>
    <property type="evidence" value="ECO:0007669"/>
    <property type="project" value="UniProtKB-KW"/>
</dbReference>
<evidence type="ECO:0000256" key="5">
    <source>
        <dbReference type="ARBA" id="ARBA00022801"/>
    </source>
</evidence>
<dbReference type="InterPro" id="IPR036397">
    <property type="entry name" value="RNaseH_sf"/>
</dbReference>
<evidence type="ECO:0000259" key="7">
    <source>
        <dbReference type="PROSITE" id="PS50994"/>
    </source>
</evidence>
<name>A0A7J0DHR2_9ERIC</name>
<protein>
    <recommendedName>
        <fullName evidence="7">Integrase catalytic domain-containing protein</fullName>
    </recommendedName>
</protein>
<evidence type="ECO:0000313" key="8">
    <source>
        <dbReference type="EMBL" id="GFS34403.1"/>
    </source>
</evidence>
<dbReference type="Pfam" id="PF17917">
    <property type="entry name" value="RT_RNaseH"/>
    <property type="match status" value="1"/>
</dbReference>
<dbReference type="InterPro" id="IPR041373">
    <property type="entry name" value="RT_RNaseH"/>
</dbReference>
<dbReference type="InterPro" id="IPR001584">
    <property type="entry name" value="Integrase_cat-core"/>
</dbReference>
<organism evidence="8 9">
    <name type="scientific">Actinidia rufa</name>
    <dbReference type="NCBI Taxonomy" id="165716"/>
    <lineage>
        <taxon>Eukaryota</taxon>
        <taxon>Viridiplantae</taxon>
        <taxon>Streptophyta</taxon>
        <taxon>Embryophyta</taxon>
        <taxon>Tracheophyta</taxon>
        <taxon>Spermatophyta</taxon>
        <taxon>Magnoliopsida</taxon>
        <taxon>eudicotyledons</taxon>
        <taxon>Gunneridae</taxon>
        <taxon>Pentapetalae</taxon>
        <taxon>asterids</taxon>
        <taxon>Ericales</taxon>
        <taxon>Actinidiaceae</taxon>
        <taxon>Actinidia</taxon>
    </lineage>
</organism>
<dbReference type="SUPFAM" id="SSF53098">
    <property type="entry name" value="Ribonuclease H-like"/>
    <property type="match status" value="1"/>
</dbReference>
<dbReference type="GO" id="GO:0015074">
    <property type="term" value="P:DNA integration"/>
    <property type="evidence" value="ECO:0007669"/>
    <property type="project" value="InterPro"/>
</dbReference>
<keyword evidence="2" id="KW-0548">Nucleotidyltransferase</keyword>
<sequence length="419" mass="48340">MPCWKLFQRPIGSCSNAPLNAVSSTKPRELRVVAYESRQLKIHEKNYPTHDLELAAVVFALKSWRHCLYGEKFEVFSNYKSLKYIFSQKDLNLRQRCWMEYLDDYDFDLQYHQGKANVMVDALSRKVPGKLAKVASLAITEWKMMDEIREFGVDLVDCTGRAKVYGLVAQPTLVNQVIEAQSIDDEVEVVRDKLVMGEEQPGWVLHLDQGLKFQGKFFVPMSCRQEVLKEFHHSRLAVHPEGTKMYHDLRRQFWWKGMKHDVAQFLSRCLTCQQIKAKHQRPAGTLQPLPVAEWKWEDVTTDFVIGLPKSSKGHDAIWVVVDRLTKIAHFLPIRVSDSVKVLSHLYVREIVRLHGVPVSIISNQDLRLTARFWQSLQAALGTQLLFSTAFHPQTDGQSDRTIQILKDMLRACVMDFKGS</sequence>
<feature type="domain" description="Integrase catalytic" evidence="7">
    <location>
        <begin position="286"/>
        <end position="419"/>
    </location>
</feature>
<dbReference type="InterPro" id="IPR043502">
    <property type="entry name" value="DNA/RNA_pol_sf"/>
</dbReference>
<dbReference type="PROSITE" id="PS50994">
    <property type="entry name" value="INTEGRASE"/>
    <property type="match status" value="1"/>
</dbReference>
<evidence type="ECO:0000256" key="4">
    <source>
        <dbReference type="ARBA" id="ARBA00022759"/>
    </source>
</evidence>
<dbReference type="AlphaFoldDB" id="A0A7J0DHR2"/>
<dbReference type="InterPro" id="IPR041588">
    <property type="entry name" value="Integrase_H2C2"/>
</dbReference>
<keyword evidence="9" id="KW-1185">Reference proteome</keyword>
<dbReference type="InterPro" id="IPR012337">
    <property type="entry name" value="RNaseH-like_sf"/>
</dbReference>
<dbReference type="Pfam" id="PF17921">
    <property type="entry name" value="Integrase_H2C2"/>
    <property type="match status" value="1"/>
</dbReference>
<evidence type="ECO:0000256" key="2">
    <source>
        <dbReference type="ARBA" id="ARBA00022695"/>
    </source>
</evidence>
<evidence type="ECO:0000313" key="9">
    <source>
        <dbReference type="Proteomes" id="UP000585474"/>
    </source>
</evidence>
<dbReference type="SUPFAM" id="SSF56672">
    <property type="entry name" value="DNA/RNA polymerases"/>
    <property type="match status" value="1"/>
</dbReference>